<organism evidence="9 10">
    <name type="scientific">Panagrolaimus superbus</name>
    <dbReference type="NCBI Taxonomy" id="310955"/>
    <lineage>
        <taxon>Eukaryota</taxon>
        <taxon>Metazoa</taxon>
        <taxon>Ecdysozoa</taxon>
        <taxon>Nematoda</taxon>
        <taxon>Chromadorea</taxon>
        <taxon>Rhabditida</taxon>
        <taxon>Tylenchina</taxon>
        <taxon>Panagrolaimomorpha</taxon>
        <taxon>Panagrolaimoidea</taxon>
        <taxon>Panagrolaimidae</taxon>
        <taxon>Panagrolaimus</taxon>
    </lineage>
</organism>
<feature type="region of interest" description="Disordered" evidence="7">
    <location>
        <begin position="316"/>
        <end position="337"/>
    </location>
</feature>
<evidence type="ECO:0000256" key="1">
    <source>
        <dbReference type="ARBA" id="ARBA00004141"/>
    </source>
</evidence>
<dbReference type="PANTHER" id="PTHR12372">
    <property type="entry name" value="PECANEX"/>
    <property type="match status" value="1"/>
</dbReference>
<evidence type="ECO:0000256" key="7">
    <source>
        <dbReference type="SAM" id="MobiDB-lite"/>
    </source>
</evidence>
<dbReference type="AlphaFoldDB" id="A0A914ZBM3"/>
<sequence>MINSSADQPIGYPIYVSPLTTSFIESHSQMKRITGPTVTFCTIANYFRRTFNRLRHHFGTSGSSNLPGGSQNIALNVIGPNLAQAGSTPAPYRKRATTGSVGAASAIGLAGSIGPERVEDTVSVKTATSVAGVGVGVEPTAASSTTIKSATTKSKKKSEEEGGGESEEPEKVVTDIFVLDQTSVTSTTTGEEIFVQISDIDKIFIRLNEPLRATGEMLVQWPSEEWRKKGGKNVWPNPIENGMRGTISHIWKPFHKNRVFRSHAGQIYLIRMFPKNNPLDDAFYVPILEEGIIKIDRDDFLLSPYQSPDDAKIVEATTTTMGENENPPNSKELSPLL</sequence>
<keyword evidence="9" id="KW-1185">Reference proteome</keyword>
<dbReference type="InterPro" id="IPR007735">
    <property type="entry name" value="Pecanex_C"/>
</dbReference>
<dbReference type="PANTHER" id="PTHR12372:SF7">
    <property type="entry name" value="PROTEIN PECANEX"/>
    <property type="match status" value="1"/>
</dbReference>
<comment type="similarity">
    <text evidence="2 6">Belongs to the pecanex family.</text>
</comment>
<comment type="subcellular location">
    <subcellularLocation>
        <location evidence="1 6">Membrane</location>
        <topology evidence="1 6">Multi-pass membrane protein</topology>
    </subcellularLocation>
</comment>
<feature type="region of interest" description="Disordered" evidence="7">
    <location>
        <begin position="141"/>
        <end position="170"/>
    </location>
</feature>
<feature type="compositionally biased region" description="Low complexity" evidence="7">
    <location>
        <begin position="141"/>
        <end position="152"/>
    </location>
</feature>
<evidence type="ECO:0000313" key="9">
    <source>
        <dbReference type="Proteomes" id="UP000887577"/>
    </source>
</evidence>
<dbReference type="Pfam" id="PF05041">
    <property type="entry name" value="Pecanex_C"/>
    <property type="match status" value="1"/>
</dbReference>
<evidence type="ECO:0000256" key="2">
    <source>
        <dbReference type="ARBA" id="ARBA00010170"/>
    </source>
</evidence>
<evidence type="ECO:0000259" key="8">
    <source>
        <dbReference type="Pfam" id="PF05041"/>
    </source>
</evidence>
<feature type="domain" description="Pecanex C-terminal" evidence="8">
    <location>
        <begin position="1"/>
        <end position="29"/>
    </location>
</feature>
<name>A0A914ZBM3_9BILA</name>
<keyword evidence="3" id="KW-0812">Transmembrane</keyword>
<dbReference type="InterPro" id="IPR039797">
    <property type="entry name" value="Pecanex"/>
</dbReference>
<reference evidence="10" key="1">
    <citation type="submission" date="2022-11" db="UniProtKB">
        <authorList>
            <consortium name="WormBaseParasite"/>
        </authorList>
    </citation>
    <scope>IDENTIFICATION</scope>
</reference>
<dbReference type="GO" id="GO:0016020">
    <property type="term" value="C:membrane"/>
    <property type="evidence" value="ECO:0007669"/>
    <property type="project" value="UniProtKB-SubCell"/>
</dbReference>
<accession>A0A914ZBM3</accession>
<evidence type="ECO:0000256" key="5">
    <source>
        <dbReference type="ARBA" id="ARBA00023136"/>
    </source>
</evidence>
<evidence type="ECO:0000256" key="6">
    <source>
        <dbReference type="RuleBase" id="RU367089"/>
    </source>
</evidence>
<keyword evidence="5" id="KW-0472">Membrane</keyword>
<dbReference type="Proteomes" id="UP000887577">
    <property type="component" value="Unplaced"/>
</dbReference>
<dbReference type="WBParaSite" id="PSU_v2.g9718.t1">
    <property type="protein sequence ID" value="PSU_v2.g9718.t1"/>
    <property type="gene ID" value="PSU_v2.g9718"/>
</dbReference>
<protein>
    <recommendedName>
        <fullName evidence="6">Pecanex-like protein</fullName>
    </recommendedName>
</protein>
<evidence type="ECO:0000313" key="10">
    <source>
        <dbReference type="WBParaSite" id="PSU_v2.g9718.t1"/>
    </source>
</evidence>
<evidence type="ECO:0000256" key="4">
    <source>
        <dbReference type="ARBA" id="ARBA00022989"/>
    </source>
</evidence>
<keyword evidence="4" id="KW-1133">Transmembrane helix</keyword>
<evidence type="ECO:0000256" key="3">
    <source>
        <dbReference type="ARBA" id="ARBA00022692"/>
    </source>
</evidence>
<proteinExistence type="inferred from homology"/>